<evidence type="ECO:0000313" key="2">
    <source>
        <dbReference type="Proteomes" id="UP000499080"/>
    </source>
</evidence>
<comment type="caution">
    <text evidence="1">The sequence shown here is derived from an EMBL/GenBank/DDBJ whole genome shotgun (WGS) entry which is preliminary data.</text>
</comment>
<sequence>MVQDGLSTMQDCWEQWSRESTVSRTPGSSRTWTTTESEDRRIRRMTVYIRNSRLCWHQSDTVTVNKLITCGAGFTRHPIAFCDRLDQTLSDSLWSH</sequence>
<evidence type="ECO:0000313" key="1">
    <source>
        <dbReference type="EMBL" id="GBN95668.1"/>
    </source>
</evidence>
<keyword evidence="2" id="KW-1185">Reference proteome</keyword>
<dbReference type="Proteomes" id="UP000499080">
    <property type="component" value="Unassembled WGS sequence"/>
</dbReference>
<dbReference type="AlphaFoldDB" id="A0A4Y2T4Y5"/>
<proteinExistence type="predicted"/>
<accession>A0A4Y2T4Y5</accession>
<dbReference type="EMBL" id="BGPR01026163">
    <property type="protein sequence ID" value="GBN95668.1"/>
    <property type="molecule type" value="Genomic_DNA"/>
</dbReference>
<gene>
    <name evidence="1" type="ORF">AVEN_123019_1</name>
</gene>
<dbReference type="OrthoDB" id="6762716at2759"/>
<name>A0A4Y2T4Y5_ARAVE</name>
<organism evidence="1 2">
    <name type="scientific">Araneus ventricosus</name>
    <name type="common">Orbweaver spider</name>
    <name type="synonym">Epeira ventricosa</name>
    <dbReference type="NCBI Taxonomy" id="182803"/>
    <lineage>
        <taxon>Eukaryota</taxon>
        <taxon>Metazoa</taxon>
        <taxon>Ecdysozoa</taxon>
        <taxon>Arthropoda</taxon>
        <taxon>Chelicerata</taxon>
        <taxon>Arachnida</taxon>
        <taxon>Araneae</taxon>
        <taxon>Araneomorphae</taxon>
        <taxon>Entelegynae</taxon>
        <taxon>Araneoidea</taxon>
        <taxon>Araneidae</taxon>
        <taxon>Araneus</taxon>
    </lineage>
</organism>
<reference evidence="1 2" key="1">
    <citation type="journal article" date="2019" name="Sci. Rep.">
        <title>Orb-weaving spider Araneus ventricosus genome elucidates the spidroin gene catalogue.</title>
        <authorList>
            <person name="Kono N."/>
            <person name="Nakamura H."/>
            <person name="Ohtoshi R."/>
            <person name="Moran D.A.P."/>
            <person name="Shinohara A."/>
            <person name="Yoshida Y."/>
            <person name="Fujiwara M."/>
            <person name="Mori M."/>
            <person name="Tomita M."/>
            <person name="Arakawa K."/>
        </authorList>
    </citation>
    <scope>NUCLEOTIDE SEQUENCE [LARGE SCALE GENOMIC DNA]</scope>
</reference>
<protein>
    <submittedName>
        <fullName evidence="1">Uncharacterized protein</fullName>
    </submittedName>
</protein>